<gene>
    <name evidence="2" type="ORF">Lalb_Chr02g0158901</name>
</gene>
<dbReference type="AlphaFoldDB" id="A0A6A4R2M0"/>
<evidence type="ECO:0000313" key="2">
    <source>
        <dbReference type="EMBL" id="KAE9619973.1"/>
    </source>
</evidence>
<protein>
    <submittedName>
        <fullName evidence="2">Uncharacterized protein</fullName>
    </submittedName>
</protein>
<evidence type="ECO:0000256" key="1">
    <source>
        <dbReference type="SAM" id="MobiDB-lite"/>
    </source>
</evidence>
<proteinExistence type="predicted"/>
<organism evidence="2 3">
    <name type="scientific">Lupinus albus</name>
    <name type="common">White lupine</name>
    <name type="synonym">Lupinus termis</name>
    <dbReference type="NCBI Taxonomy" id="3870"/>
    <lineage>
        <taxon>Eukaryota</taxon>
        <taxon>Viridiplantae</taxon>
        <taxon>Streptophyta</taxon>
        <taxon>Embryophyta</taxon>
        <taxon>Tracheophyta</taxon>
        <taxon>Spermatophyta</taxon>
        <taxon>Magnoliopsida</taxon>
        <taxon>eudicotyledons</taxon>
        <taxon>Gunneridae</taxon>
        <taxon>Pentapetalae</taxon>
        <taxon>rosids</taxon>
        <taxon>fabids</taxon>
        <taxon>Fabales</taxon>
        <taxon>Fabaceae</taxon>
        <taxon>Papilionoideae</taxon>
        <taxon>50 kb inversion clade</taxon>
        <taxon>genistoids sensu lato</taxon>
        <taxon>core genistoids</taxon>
        <taxon>Genisteae</taxon>
        <taxon>Lupinus</taxon>
    </lineage>
</organism>
<dbReference type="Proteomes" id="UP000447434">
    <property type="component" value="Chromosome 2"/>
</dbReference>
<feature type="region of interest" description="Disordered" evidence="1">
    <location>
        <begin position="31"/>
        <end position="63"/>
    </location>
</feature>
<sequence length="256" mass="28947">MAFLTYENKRGSGKKLKVHFELPKVDDYHISHKKDSSSSISSDSSLDSNDDDDSENDDHHKNDMICYNNSNVWSYNGGSVTHSPPPMQMMCSSGYDPNRIPSSIFSSPNHLEWSVQSNESLFSIHLGNTSFSRDHVFAVNNKSGEFPWTNDLISMPNNPMMLPPVQEVDHDNKKQVERRHSISSDTSEETASLVLENEHKKVESPAEAKTLVVDQTTKDHSKEVNQAMVLVGDEAKNYHSVSYRSMESDRSFQFPM</sequence>
<dbReference type="OrthoDB" id="676141at2759"/>
<accession>A0A6A4R2M0</accession>
<dbReference type="PANTHER" id="PTHR33673:SF36">
    <property type="entry name" value="MYB-LIKE PROTEIN Q"/>
    <property type="match status" value="1"/>
</dbReference>
<name>A0A6A4R2M0_LUPAL</name>
<reference evidence="3" key="1">
    <citation type="journal article" date="2020" name="Nat. Commun.">
        <title>Genome sequence of the cluster root forming white lupin.</title>
        <authorList>
            <person name="Hufnagel B."/>
            <person name="Marques A."/>
            <person name="Soriano A."/>
            <person name="Marques L."/>
            <person name="Divol F."/>
            <person name="Doumas P."/>
            <person name="Sallet E."/>
            <person name="Mancinotti D."/>
            <person name="Carrere S."/>
            <person name="Marande W."/>
            <person name="Arribat S."/>
            <person name="Keller J."/>
            <person name="Huneau C."/>
            <person name="Blein T."/>
            <person name="Aime D."/>
            <person name="Laguerre M."/>
            <person name="Taylor J."/>
            <person name="Schubert V."/>
            <person name="Nelson M."/>
            <person name="Geu-Flores F."/>
            <person name="Crespi M."/>
            <person name="Gallardo-Guerrero K."/>
            <person name="Delaux P.-M."/>
            <person name="Salse J."/>
            <person name="Berges H."/>
            <person name="Guyot R."/>
            <person name="Gouzy J."/>
            <person name="Peret B."/>
        </authorList>
    </citation>
    <scope>NUCLEOTIDE SEQUENCE [LARGE SCALE GENOMIC DNA]</scope>
    <source>
        <strain evidence="3">cv. Amiga</strain>
    </source>
</reference>
<dbReference type="PANTHER" id="PTHR33673">
    <property type="entry name" value="SUPPRESSOR SRP40-LIKE PROTEIN"/>
    <property type="match status" value="1"/>
</dbReference>
<feature type="compositionally biased region" description="Low complexity" evidence="1">
    <location>
        <begin position="37"/>
        <end position="47"/>
    </location>
</feature>
<keyword evidence="3" id="KW-1185">Reference proteome</keyword>
<comment type="caution">
    <text evidence="2">The sequence shown here is derived from an EMBL/GenBank/DDBJ whole genome shotgun (WGS) entry which is preliminary data.</text>
</comment>
<evidence type="ECO:0000313" key="3">
    <source>
        <dbReference type="Proteomes" id="UP000447434"/>
    </source>
</evidence>
<dbReference type="EMBL" id="WOCE01000002">
    <property type="protein sequence ID" value="KAE9619973.1"/>
    <property type="molecule type" value="Genomic_DNA"/>
</dbReference>